<evidence type="ECO:0000259" key="1">
    <source>
        <dbReference type="Pfam" id="PF25583"/>
    </source>
</evidence>
<reference evidence="2 3" key="1">
    <citation type="submission" date="2021-03" db="EMBL/GenBank/DDBJ databases">
        <title>Genomic and phenotypic characterization of Chloracidobacterium isolates provides evidence for multiple species.</title>
        <authorList>
            <person name="Saini M.K."/>
            <person name="Costas A.M.G."/>
            <person name="Tank M."/>
            <person name="Bryant D.A."/>
        </authorList>
    </citation>
    <scope>NUCLEOTIDE SEQUENCE [LARGE SCALE GENOMIC DNA]</scope>
    <source>
        <strain evidence="2 3">BV2-C</strain>
    </source>
</reference>
<gene>
    <name evidence="2" type="ORF">J8C06_13405</name>
</gene>
<protein>
    <submittedName>
        <fullName evidence="2">WYL domain-containing protein</fullName>
    </submittedName>
</protein>
<dbReference type="Pfam" id="PF25583">
    <property type="entry name" value="WCX"/>
    <property type="match status" value="1"/>
</dbReference>
<dbReference type="PROSITE" id="PS52050">
    <property type="entry name" value="WYL"/>
    <property type="match status" value="1"/>
</dbReference>
<dbReference type="PANTHER" id="PTHR34580">
    <property type="match status" value="1"/>
</dbReference>
<name>A0ABX8BAS9_9BACT</name>
<sequence>MLVGIPLLLAQRPHSLSELARHFNVKPITINRAVDQLGDFYPITEEKHGRNKVFLFRDGYTFKPPKLTVEEIATLLLSQKVIGALEGTAFRMPFARHGESLLKKVRATLPEELRAMLDSFSEIYGTSLVAVKDYSAHAQTIETLAYAAYRRLKVALVYRSLTDGQPKARVFAPYAVYFDPDGGTLKTLGVDSRRSGIIPLSIDHIEQIELTDETFDRPADFSLKQHLDANCFNGIHGAPVTVRLRAFGVTARIFTERTFHPTQRVIERFPKTAHQDESVTIELTVAGGRGLERFVLSWLPEIEVLAPDSLREAIRAVCARVR</sequence>
<dbReference type="PANTHER" id="PTHR34580:SF1">
    <property type="entry name" value="PROTEIN PAFC"/>
    <property type="match status" value="1"/>
</dbReference>
<feature type="domain" description="WCX" evidence="1">
    <location>
        <begin position="239"/>
        <end position="319"/>
    </location>
</feature>
<proteinExistence type="predicted"/>
<dbReference type="InterPro" id="IPR057727">
    <property type="entry name" value="WCX_dom"/>
</dbReference>
<evidence type="ECO:0000313" key="2">
    <source>
        <dbReference type="EMBL" id="QUW04044.1"/>
    </source>
</evidence>
<evidence type="ECO:0000313" key="3">
    <source>
        <dbReference type="Proteomes" id="UP000676506"/>
    </source>
</evidence>
<keyword evidence="3" id="KW-1185">Reference proteome</keyword>
<dbReference type="InterPro" id="IPR051534">
    <property type="entry name" value="CBASS_pafABC_assoc_protein"/>
</dbReference>
<organism evidence="2 3">
    <name type="scientific">Chloracidobacterium validum</name>
    <dbReference type="NCBI Taxonomy" id="2821543"/>
    <lineage>
        <taxon>Bacteria</taxon>
        <taxon>Pseudomonadati</taxon>
        <taxon>Acidobacteriota</taxon>
        <taxon>Terriglobia</taxon>
        <taxon>Terriglobales</taxon>
        <taxon>Acidobacteriaceae</taxon>
        <taxon>Chloracidobacterium</taxon>
    </lineage>
</organism>
<accession>A0ABX8BAS9</accession>
<dbReference type="EMBL" id="CP072649">
    <property type="protein sequence ID" value="QUW04044.1"/>
    <property type="molecule type" value="Genomic_DNA"/>
</dbReference>
<dbReference type="Proteomes" id="UP000676506">
    <property type="component" value="Chromosome 2"/>
</dbReference>
<dbReference type="RefSeq" id="WP_211429933.1">
    <property type="nucleotide sequence ID" value="NZ_CP072649.1"/>
</dbReference>